<dbReference type="OrthoDB" id="3697347at2"/>
<evidence type="ECO:0000259" key="2">
    <source>
        <dbReference type="PROSITE" id="PS50943"/>
    </source>
</evidence>
<proteinExistence type="predicted"/>
<evidence type="ECO:0000313" key="4">
    <source>
        <dbReference type="Proteomes" id="UP000323454"/>
    </source>
</evidence>
<sequence length="394" mass="41302">MVGSQALPGGGARPTHSGERAVAQEDGATTTPPAVLDGDEVPLTFGAALRQRREALRPTVSLRAMAKEIHFDKSQVSRIENGQLPTPEFAQAVDTYLAAGGALVALADQARARRHPSTQAAQLPAAPNNFVGRDLQLGRLHALLAEATAPGAMAVTVVCLDGPPGVGKTALALRWAHEIQDQFDGVLFANLRGFSAGAPAAPHQVLEELLGGLGISPDQVPADPAVRAGLFRSLLHDQRFLLVLDNAADSQQVRPLLPGMPNCVVLVTSRQRLAGLAIDPGARAVTLNPLDRGEAVTLVGSVIGDQRAAADPAAVAALVQRCAYLPLAVRIAAERVASHPHQTVADLVADLASESDRLELLSAADDDTMAVRAAFSWSYRALEPDAARMFRLLG</sequence>
<dbReference type="PANTHER" id="PTHR47691:SF3">
    <property type="entry name" value="HTH-TYPE TRANSCRIPTIONAL REGULATOR RV0890C-RELATED"/>
    <property type="match status" value="1"/>
</dbReference>
<keyword evidence="4" id="KW-1185">Reference proteome</keyword>
<organism evidence="3 4">
    <name type="scientific">Solihabitans fulvus</name>
    <dbReference type="NCBI Taxonomy" id="1892852"/>
    <lineage>
        <taxon>Bacteria</taxon>
        <taxon>Bacillati</taxon>
        <taxon>Actinomycetota</taxon>
        <taxon>Actinomycetes</taxon>
        <taxon>Pseudonocardiales</taxon>
        <taxon>Pseudonocardiaceae</taxon>
        <taxon>Solihabitans</taxon>
    </lineage>
</organism>
<dbReference type="Pfam" id="PF13560">
    <property type="entry name" value="HTH_31"/>
    <property type="match status" value="1"/>
</dbReference>
<evidence type="ECO:0000313" key="3">
    <source>
        <dbReference type="EMBL" id="KAA2245876.1"/>
    </source>
</evidence>
<gene>
    <name evidence="3" type="ORF">F0L68_41250</name>
</gene>
<dbReference type="GO" id="GO:0003677">
    <property type="term" value="F:DNA binding"/>
    <property type="evidence" value="ECO:0007669"/>
    <property type="project" value="InterPro"/>
</dbReference>
<dbReference type="SMART" id="SM00530">
    <property type="entry name" value="HTH_XRE"/>
    <property type="match status" value="1"/>
</dbReference>
<dbReference type="Gene3D" id="3.40.50.300">
    <property type="entry name" value="P-loop containing nucleotide triphosphate hydrolases"/>
    <property type="match status" value="1"/>
</dbReference>
<dbReference type="InterPro" id="IPR041664">
    <property type="entry name" value="AAA_16"/>
</dbReference>
<reference evidence="3 4" key="1">
    <citation type="submission" date="2019-09" db="EMBL/GenBank/DDBJ databases">
        <title>Goodfellowia gen. nov., a new genus of the Pseudonocardineae related to Actinoalloteichus, containing Goodfellowia coeruleoviolacea gen. nov., comb. nov. gen. nov., comb. nov.</title>
        <authorList>
            <person name="Labeda D."/>
        </authorList>
    </citation>
    <scope>NUCLEOTIDE SEQUENCE [LARGE SCALE GENOMIC DNA]</scope>
    <source>
        <strain evidence="3 4">AN110305</strain>
    </source>
</reference>
<feature type="region of interest" description="Disordered" evidence="1">
    <location>
        <begin position="1"/>
        <end position="39"/>
    </location>
</feature>
<dbReference type="Proteomes" id="UP000323454">
    <property type="component" value="Unassembled WGS sequence"/>
</dbReference>
<dbReference type="PRINTS" id="PR00364">
    <property type="entry name" value="DISEASERSIST"/>
</dbReference>
<accession>A0A5B2W5N0</accession>
<comment type="caution">
    <text evidence="3">The sequence shown here is derived from an EMBL/GenBank/DDBJ whole genome shotgun (WGS) entry which is preliminary data.</text>
</comment>
<dbReference type="InterPro" id="IPR027417">
    <property type="entry name" value="P-loop_NTPase"/>
</dbReference>
<dbReference type="EMBL" id="VUOB01000191">
    <property type="protein sequence ID" value="KAA2245876.1"/>
    <property type="molecule type" value="Genomic_DNA"/>
</dbReference>
<dbReference type="GO" id="GO:0043531">
    <property type="term" value="F:ADP binding"/>
    <property type="evidence" value="ECO:0007669"/>
    <property type="project" value="InterPro"/>
</dbReference>
<protein>
    <submittedName>
        <fullName evidence="3">AAA family ATPase</fullName>
    </submittedName>
</protein>
<dbReference type="SUPFAM" id="SSF52540">
    <property type="entry name" value="P-loop containing nucleoside triphosphate hydrolases"/>
    <property type="match status" value="1"/>
</dbReference>
<dbReference type="InterPro" id="IPR001387">
    <property type="entry name" value="Cro/C1-type_HTH"/>
</dbReference>
<dbReference type="PROSITE" id="PS50943">
    <property type="entry name" value="HTH_CROC1"/>
    <property type="match status" value="1"/>
</dbReference>
<dbReference type="Pfam" id="PF13191">
    <property type="entry name" value="AAA_16"/>
    <property type="match status" value="1"/>
</dbReference>
<dbReference type="AlphaFoldDB" id="A0A5B2W5N0"/>
<dbReference type="CDD" id="cd00093">
    <property type="entry name" value="HTH_XRE"/>
    <property type="match status" value="1"/>
</dbReference>
<reference evidence="3 4" key="2">
    <citation type="submission" date="2019-09" db="EMBL/GenBank/DDBJ databases">
        <authorList>
            <person name="Jin C."/>
        </authorList>
    </citation>
    <scope>NUCLEOTIDE SEQUENCE [LARGE SCALE GENOMIC DNA]</scope>
    <source>
        <strain evidence="3 4">AN110305</strain>
    </source>
</reference>
<dbReference type="PANTHER" id="PTHR47691">
    <property type="entry name" value="REGULATOR-RELATED"/>
    <property type="match status" value="1"/>
</dbReference>
<dbReference type="Gene3D" id="1.10.260.40">
    <property type="entry name" value="lambda repressor-like DNA-binding domains"/>
    <property type="match status" value="1"/>
</dbReference>
<feature type="non-terminal residue" evidence="3">
    <location>
        <position position="394"/>
    </location>
</feature>
<feature type="domain" description="HTH cro/C1-type" evidence="2">
    <location>
        <begin position="49"/>
        <end position="93"/>
    </location>
</feature>
<evidence type="ECO:0000256" key="1">
    <source>
        <dbReference type="SAM" id="MobiDB-lite"/>
    </source>
</evidence>
<dbReference type="InterPro" id="IPR010982">
    <property type="entry name" value="Lambda_DNA-bd_dom_sf"/>
</dbReference>
<dbReference type="SUPFAM" id="SSF47413">
    <property type="entry name" value="lambda repressor-like DNA-binding domains"/>
    <property type="match status" value="1"/>
</dbReference>
<dbReference type="InterPro" id="IPR003593">
    <property type="entry name" value="AAA+_ATPase"/>
</dbReference>
<name>A0A5B2W5N0_9PSEU</name>
<dbReference type="SMART" id="SM00382">
    <property type="entry name" value="AAA"/>
    <property type="match status" value="1"/>
</dbReference>